<keyword evidence="3" id="KW-1185">Reference proteome</keyword>
<feature type="region of interest" description="Disordered" evidence="1">
    <location>
        <begin position="159"/>
        <end position="185"/>
    </location>
</feature>
<reference evidence="2 3" key="1">
    <citation type="submission" date="2015-04" db="EMBL/GenBank/DDBJ databases">
        <title>Lasius niger genome sequencing.</title>
        <authorList>
            <person name="Konorov E.A."/>
            <person name="Nikitin M.A."/>
            <person name="Kirill M.V."/>
            <person name="Chang P."/>
        </authorList>
    </citation>
    <scope>NUCLEOTIDE SEQUENCE [LARGE SCALE GENOMIC DNA]</scope>
    <source>
        <tissue evidence="2">Whole</tissue>
    </source>
</reference>
<accession>A0A0J7K412</accession>
<evidence type="ECO:0000256" key="1">
    <source>
        <dbReference type="SAM" id="MobiDB-lite"/>
    </source>
</evidence>
<gene>
    <name evidence="2" type="ORF">RF55_16674</name>
</gene>
<dbReference type="Proteomes" id="UP000036403">
    <property type="component" value="Unassembled WGS sequence"/>
</dbReference>
<dbReference type="AlphaFoldDB" id="A0A0J7K412"/>
<feature type="region of interest" description="Disordered" evidence="1">
    <location>
        <begin position="1"/>
        <end position="120"/>
    </location>
</feature>
<protein>
    <submittedName>
        <fullName evidence="2">Uncharacterized protein</fullName>
    </submittedName>
</protein>
<dbReference type="PaxDb" id="67767-A0A0J7K412"/>
<name>A0A0J7K412_LASNI</name>
<evidence type="ECO:0000313" key="3">
    <source>
        <dbReference type="Proteomes" id="UP000036403"/>
    </source>
</evidence>
<proteinExistence type="predicted"/>
<feature type="compositionally biased region" description="Basic and acidic residues" evidence="1">
    <location>
        <begin position="159"/>
        <end position="182"/>
    </location>
</feature>
<evidence type="ECO:0000313" key="2">
    <source>
        <dbReference type="EMBL" id="KMQ85044.1"/>
    </source>
</evidence>
<comment type="caution">
    <text evidence="2">The sequence shown here is derived from an EMBL/GenBank/DDBJ whole genome shotgun (WGS) entry which is preliminary data.</text>
</comment>
<sequence>MRAEDTAEKREEKGEDKEGEEKKAGKMTERAGKGVITEGRREIESARRAMLEGRKGDRREEEGAGREEEEREGQEVRRKEEVGGKRGEGVMGYGERRGRGDMKRETEGRKMEKFGKEEGRAVKERREEDSWWKCVEEEEAEEEEGKKELWKKLEGRIEKERRKEEEREREKEVREKREEQVRKERRRRNLGWRRIEGDSFEERCRSLKMMLERVLERKVELRGVEERIGEGEKRMLLVIMEKEGDREVLEKREEIGRRWKMYVDEDLTRKERKMKWRIKKRARIEGKRKKGSF</sequence>
<dbReference type="EMBL" id="LBMM01014797">
    <property type="protein sequence ID" value="KMQ85044.1"/>
    <property type="molecule type" value="Genomic_DNA"/>
</dbReference>
<organism evidence="2 3">
    <name type="scientific">Lasius niger</name>
    <name type="common">Black garden ant</name>
    <dbReference type="NCBI Taxonomy" id="67767"/>
    <lineage>
        <taxon>Eukaryota</taxon>
        <taxon>Metazoa</taxon>
        <taxon>Ecdysozoa</taxon>
        <taxon>Arthropoda</taxon>
        <taxon>Hexapoda</taxon>
        <taxon>Insecta</taxon>
        <taxon>Pterygota</taxon>
        <taxon>Neoptera</taxon>
        <taxon>Endopterygota</taxon>
        <taxon>Hymenoptera</taxon>
        <taxon>Apocrita</taxon>
        <taxon>Aculeata</taxon>
        <taxon>Formicoidea</taxon>
        <taxon>Formicidae</taxon>
        <taxon>Formicinae</taxon>
        <taxon>Lasius</taxon>
        <taxon>Lasius</taxon>
    </lineage>
</organism>